<evidence type="ECO:0000313" key="2">
    <source>
        <dbReference type="Proteomes" id="UP000325315"/>
    </source>
</evidence>
<proteinExistence type="predicted"/>
<sequence length="73" mass="8946">MSNDVEIKIKIFSSETKFWRHRTSLEWIMNRIYNSKLHWDSLESESLYFVVRTKKVTTIVMPNETMKMLMMHF</sequence>
<dbReference type="EMBL" id="SMMG02000005">
    <property type="protein sequence ID" value="KAA3473047.1"/>
    <property type="molecule type" value="Genomic_DNA"/>
</dbReference>
<dbReference type="Proteomes" id="UP000325315">
    <property type="component" value="Unassembled WGS sequence"/>
</dbReference>
<organism evidence="1 2">
    <name type="scientific">Gossypium australe</name>
    <dbReference type="NCBI Taxonomy" id="47621"/>
    <lineage>
        <taxon>Eukaryota</taxon>
        <taxon>Viridiplantae</taxon>
        <taxon>Streptophyta</taxon>
        <taxon>Embryophyta</taxon>
        <taxon>Tracheophyta</taxon>
        <taxon>Spermatophyta</taxon>
        <taxon>Magnoliopsida</taxon>
        <taxon>eudicotyledons</taxon>
        <taxon>Gunneridae</taxon>
        <taxon>Pentapetalae</taxon>
        <taxon>rosids</taxon>
        <taxon>malvids</taxon>
        <taxon>Malvales</taxon>
        <taxon>Malvaceae</taxon>
        <taxon>Malvoideae</taxon>
        <taxon>Gossypium</taxon>
    </lineage>
</organism>
<comment type="caution">
    <text evidence="1">The sequence shown here is derived from an EMBL/GenBank/DDBJ whole genome shotgun (WGS) entry which is preliminary data.</text>
</comment>
<evidence type="ECO:0000313" key="1">
    <source>
        <dbReference type="EMBL" id="KAA3473047.1"/>
    </source>
</evidence>
<gene>
    <name evidence="1" type="ORF">EPI10_023458</name>
</gene>
<reference evidence="2" key="1">
    <citation type="journal article" date="2019" name="Plant Biotechnol. J.">
        <title>Genome sequencing of the Australian wild diploid species Gossypium australe highlights disease resistance and delayed gland morphogenesis.</title>
        <authorList>
            <person name="Cai Y."/>
            <person name="Cai X."/>
            <person name="Wang Q."/>
            <person name="Wang P."/>
            <person name="Zhang Y."/>
            <person name="Cai C."/>
            <person name="Xu Y."/>
            <person name="Wang K."/>
            <person name="Zhou Z."/>
            <person name="Wang C."/>
            <person name="Geng S."/>
            <person name="Li B."/>
            <person name="Dong Q."/>
            <person name="Hou Y."/>
            <person name="Wang H."/>
            <person name="Ai P."/>
            <person name="Liu Z."/>
            <person name="Yi F."/>
            <person name="Sun M."/>
            <person name="An G."/>
            <person name="Cheng J."/>
            <person name="Zhang Y."/>
            <person name="Shi Q."/>
            <person name="Xie Y."/>
            <person name="Shi X."/>
            <person name="Chang Y."/>
            <person name="Huang F."/>
            <person name="Chen Y."/>
            <person name="Hong S."/>
            <person name="Mi L."/>
            <person name="Sun Q."/>
            <person name="Zhang L."/>
            <person name="Zhou B."/>
            <person name="Peng R."/>
            <person name="Zhang X."/>
            <person name="Liu F."/>
        </authorList>
    </citation>
    <scope>NUCLEOTIDE SEQUENCE [LARGE SCALE GENOMIC DNA]</scope>
    <source>
        <strain evidence="2">cv. PA1801</strain>
    </source>
</reference>
<protein>
    <submittedName>
        <fullName evidence="1">Uncharacterized protein</fullName>
    </submittedName>
</protein>
<dbReference type="AlphaFoldDB" id="A0A5B6VW35"/>
<accession>A0A5B6VW35</accession>
<name>A0A5B6VW35_9ROSI</name>
<keyword evidence="2" id="KW-1185">Reference proteome</keyword>